<dbReference type="PROSITE" id="PS50016">
    <property type="entry name" value="ZF_PHD_2"/>
    <property type="match status" value="1"/>
</dbReference>
<dbReference type="SUPFAM" id="SSF57903">
    <property type="entry name" value="FYVE/PHD zinc finger"/>
    <property type="match status" value="1"/>
</dbReference>
<gene>
    <name evidence="14" type="ORF">HJG63_015233</name>
</gene>
<keyword evidence="2" id="KW-0597">Phosphoprotein</keyword>
<evidence type="ECO:0000259" key="13">
    <source>
        <dbReference type="PROSITE" id="PS50016"/>
    </source>
</evidence>
<keyword evidence="8" id="KW-0804">Transcription</keyword>
<dbReference type="InterPro" id="IPR019787">
    <property type="entry name" value="Znf_PHD-finger"/>
</dbReference>
<feature type="region of interest" description="Disordered" evidence="12">
    <location>
        <begin position="507"/>
        <end position="548"/>
    </location>
</feature>
<dbReference type="Gene3D" id="3.30.40.10">
    <property type="entry name" value="Zinc/RING finger domain, C3HC4 (zinc finger)"/>
    <property type="match status" value="1"/>
</dbReference>
<dbReference type="EMBL" id="JACASE010000005">
    <property type="protein sequence ID" value="KAF6467029.1"/>
    <property type="molecule type" value="Genomic_DNA"/>
</dbReference>
<feature type="region of interest" description="Disordered" evidence="12">
    <location>
        <begin position="82"/>
        <end position="142"/>
    </location>
</feature>
<dbReference type="GO" id="GO:0003682">
    <property type="term" value="F:chromatin binding"/>
    <property type="evidence" value="ECO:0007669"/>
    <property type="project" value="TreeGrafter"/>
</dbReference>
<dbReference type="SMART" id="SM00249">
    <property type="entry name" value="PHD"/>
    <property type="match status" value="1"/>
</dbReference>
<evidence type="ECO:0000256" key="1">
    <source>
        <dbReference type="ARBA" id="ARBA00004123"/>
    </source>
</evidence>
<evidence type="ECO:0000313" key="15">
    <source>
        <dbReference type="Proteomes" id="UP000593571"/>
    </source>
</evidence>
<dbReference type="CDD" id="cd15523">
    <property type="entry name" value="PHD_PHF21A"/>
    <property type="match status" value="1"/>
</dbReference>
<name>A0A7J8H5B5_ROUAE</name>
<dbReference type="InterPro" id="IPR019786">
    <property type="entry name" value="Zinc_finger_PHD-type_CS"/>
</dbReference>
<keyword evidence="7" id="KW-0238">DNA-binding</keyword>
<accession>A0A7J8H5B5</accession>
<dbReference type="PROSITE" id="PS01359">
    <property type="entry name" value="ZF_PHD_1"/>
    <property type="match status" value="1"/>
</dbReference>
<proteinExistence type="predicted"/>
<organism evidence="14 15">
    <name type="scientific">Rousettus aegyptiacus</name>
    <name type="common">Egyptian fruit bat</name>
    <name type="synonym">Pteropus aegyptiacus</name>
    <dbReference type="NCBI Taxonomy" id="9407"/>
    <lineage>
        <taxon>Eukaryota</taxon>
        <taxon>Metazoa</taxon>
        <taxon>Chordata</taxon>
        <taxon>Craniata</taxon>
        <taxon>Vertebrata</taxon>
        <taxon>Euteleostomi</taxon>
        <taxon>Mammalia</taxon>
        <taxon>Eutheria</taxon>
        <taxon>Laurasiatheria</taxon>
        <taxon>Chiroptera</taxon>
        <taxon>Yinpterochiroptera</taxon>
        <taxon>Pteropodoidea</taxon>
        <taxon>Pteropodidae</taxon>
        <taxon>Rousettinae</taxon>
        <taxon>Rousettus</taxon>
    </lineage>
</organism>
<evidence type="ECO:0000256" key="7">
    <source>
        <dbReference type="ARBA" id="ARBA00023125"/>
    </source>
</evidence>
<evidence type="ECO:0000256" key="3">
    <source>
        <dbReference type="ARBA" id="ARBA00022723"/>
    </source>
</evidence>
<feature type="coiled-coil region" evidence="11">
    <location>
        <begin position="30"/>
        <end position="57"/>
    </location>
</feature>
<feature type="compositionally biased region" description="Polar residues" evidence="12">
    <location>
        <begin position="539"/>
        <end position="548"/>
    </location>
</feature>
<dbReference type="InterPro" id="IPR011011">
    <property type="entry name" value="Znf_FYVE_PHD"/>
</dbReference>
<dbReference type="Pfam" id="PF00628">
    <property type="entry name" value="PHD"/>
    <property type="match status" value="1"/>
</dbReference>
<keyword evidence="6" id="KW-0805">Transcription regulation</keyword>
<feature type="compositionally biased region" description="Basic and acidic residues" evidence="12">
    <location>
        <begin position="242"/>
        <end position="260"/>
    </location>
</feature>
<evidence type="ECO:0000256" key="4">
    <source>
        <dbReference type="ARBA" id="ARBA00022771"/>
    </source>
</evidence>
<feature type="compositionally biased region" description="Low complexity" evidence="12">
    <location>
        <begin position="519"/>
        <end position="538"/>
    </location>
</feature>
<evidence type="ECO:0000256" key="8">
    <source>
        <dbReference type="ARBA" id="ARBA00023163"/>
    </source>
</evidence>
<evidence type="ECO:0000313" key="14">
    <source>
        <dbReference type="EMBL" id="KAF6467029.1"/>
    </source>
</evidence>
<comment type="caution">
    <text evidence="14">The sequence shown here is derived from an EMBL/GenBank/DDBJ whole genome shotgun (WGS) entry which is preliminary data.</text>
</comment>
<protein>
    <submittedName>
        <fullName evidence="14">PHD finger protein 21A</fullName>
    </submittedName>
</protein>
<dbReference type="Proteomes" id="UP000593571">
    <property type="component" value="Unassembled WGS sequence"/>
</dbReference>
<dbReference type="GO" id="GO:0000118">
    <property type="term" value="C:histone deacetylase complex"/>
    <property type="evidence" value="ECO:0007669"/>
    <property type="project" value="TreeGrafter"/>
</dbReference>
<feature type="domain" description="PHD-type" evidence="13">
    <location>
        <begin position="356"/>
        <end position="403"/>
    </location>
</feature>
<evidence type="ECO:0000256" key="9">
    <source>
        <dbReference type="ARBA" id="ARBA00023242"/>
    </source>
</evidence>
<reference evidence="14 15" key="1">
    <citation type="journal article" date="2020" name="Nature">
        <title>Six reference-quality genomes reveal evolution of bat adaptations.</title>
        <authorList>
            <person name="Jebb D."/>
            <person name="Huang Z."/>
            <person name="Pippel M."/>
            <person name="Hughes G.M."/>
            <person name="Lavrichenko K."/>
            <person name="Devanna P."/>
            <person name="Winkler S."/>
            <person name="Jermiin L.S."/>
            <person name="Skirmuntt E.C."/>
            <person name="Katzourakis A."/>
            <person name="Burkitt-Gray L."/>
            <person name="Ray D.A."/>
            <person name="Sullivan K.A.M."/>
            <person name="Roscito J.G."/>
            <person name="Kirilenko B.M."/>
            <person name="Davalos L.M."/>
            <person name="Corthals A.P."/>
            <person name="Power M.L."/>
            <person name="Jones G."/>
            <person name="Ransome R.D."/>
            <person name="Dechmann D.K.N."/>
            <person name="Locatelli A.G."/>
            <person name="Puechmaille S.J."/>
            <person name="Fedrigo O."/>
            <person name="Jarvis E.D."/>
            <person name="Hiller M."/>
            <person name="Vernes S.C."/>
            <person name="Myers E.W."/>
            <person name="Teeling E.C."/>
        </authorList>
    </citation>
    <scope>NUCLEOTIDE SEQUENCE [LARGE SCALE GENOMIC DNA]</scope>
    <source>
        <strain evidence="14">MRouAeg1</strain>
        <tissue evidence="14">Muscle</tissue>
    </source>
</reference>
<evidence type="ECO:0000256" key="2">
    <source>
        <dbReference type="ARBA" id="ARBA00022553"/>
    </source>
</evidence>
<dbReference type="GO" id="GO:0008270">
    <property type="term" value="F:zinc ion binding"/>
    <property type="evidence" value="ECO:0007669"/>
    <property type="project" value="UniProtKB-KW"/>
</dbReference>
<keyword evidence="5" id="KW-0862">Zinc</keyword>
<sequence>MELQTLQEALKVEIQVHQKLVAQMKQDPQNADLKKQLHELQAKITALSEKQKRVVEQLRKNLIVKQEQPDKFQIQPLPQSENKLQTAQQQPLQQLQQQQQYHHHHAQSAAPSPNLTASQVQATPPQPIKVPQFIPPPRLTPRPNFLPQVRPKPVTQNNIPIAPAPPPMLAAPQLIQRPVMLTKFTPTTLPTSQNSIHPVRVVNGQTATIAKTFPMAQLTSIVIATPGTRLAGPQTVQLSKPSLEKQTIKSHTETDEKQTESRTITPPAAPKPKREENPQKLAFMVSLGLVTHDHLEEIQSKRQERKRRTTANPVYSGAVFEPERKKSAVTYLNSTMHPGTRKRANEEHWPKGDIHEDFCSVCRKSGQLLMCDTCSRVYHLDCLDPPLKTIPKGMWICPRCQDQMLKKEEAIPWPGTLAIVHSYIAYKAAKEEEKQKLLKWSSDLKQEREQLEQKVKQLSNSISKCMEMKNTILARQKEMHSSLEKVKQLIRLIHGIDLSKPVDSEATVGAMSNGPDCTPPANAATSTPAPSPPSQSCTVNCNQGEETK</sequence>
<keyword evidence="9" id="KW-0539">Nucleus</keyword>
<dbReference type="FunFam" id="3.30.40.10:FF:000001">
    <property type="entry name" value="chromodomain-helicase-DNA-binding protein 3 isoform X1"/>
    <property type="match status" value="1"/>
</dbReference>
<feature type="compositionally biased region" description="Low complexity" evidence="12">
    <location>
        <begin position="84"/>
        <end position="100"/>
    </location>
</feature>
<dbReference type="GO" id="GO:0000122">
    <property type="term" value="P:negative regulation of transcription by RNA polymerase II"/>
    <property type="evidence" value="ECO:0007669"/>
    <property type="project" value="TreeGrafter"/>
</dbReference>
<dbReference type="InterPro" id="IPR001965">
    <property type="entry name" value="Znf_PHD"/>
</dbReference>
<feature type="compositionally biased region" description="Polar residues" evidence="12">
    <location>
        <begin position="111"/>
        <end position="123"/>
    </location>
</feature>
<keyword evidence="15" id="KW-1185">Reference proteome</keyword>
<dbReference type="GO" id="GO:0003677">
    <property type="term" value="F:DNA binding"/>
    <property type="evidence" value="ECO:0007669"/>
    <property type="project" value="UniProtKB-KW"/>
</dbReference>
<keyword evidence="4 10" id="KW-0863">Zinc-finger</keyword>
<keyword evidence="3" id="KW-0479">Metal-binding</keyword>
<evidence type="ECO:0000256" key="5">
    <source>
        <dbReference type="ARBA" id="ARBA00022833"/>
    </source>
</evidence>
<evidence type="ECO:0000256" key="11">
    <source>
        <dbReference type="SAM" id="Coils"/>
    </source>
</evidence>
<dbReference type="PANTHER" id="PTHR24102">
    <property type="entry name" value="PHD FINGER PROTEIN"/>
    <property type="match status" value="1"/>
</dbReference>
<feature type="region of interest" description="Disordered" evidence="12">
    <location>
        <begin position="232"/>
        <end position="278"/>
    </location>
</feature>
<comment type="subcellular location">
    <subcellularLocation>
        <location evidence="1">Nucleus</location>
    </subcellularLocation>
</comment>
<dbReference type="PANTHER" id="PTHR24102:SF6">
    <property type="entry name" value="PHD FINGER PROTEIN 21A"/>
    <property type="match status" value="1"/>
</dbReference>
<keyword evidence="11" id="KW-0175">Coiled coil</keyword>
<feature type="coiled-coil region" evidence="11">
    <location>
        <begin position="430"/>
        <end position="468"/>
    </location>
</feature>
<feature type="compositionally biased region" description="Pro residues" evidence="12">
    <location>
        <begin position="124"/>
        <end position="140"/>
    </location>
</feature>
<dbReference type="InterPro" id="IPR013083">
    <property type="entry name" value="Znf_RING/FYVE/PHD"/>
</dbReference>
<dbReference type="AlphaFoldDB" id="A0A7J8H5B5"/>
<evidence type="ECO:0000256" key="6">
    <source>
        <dbReference type="ARBA" id="ARBA00023015"/>
    </source>
</evidence>
<evidence type="ECO:0000256" key="10">
    <source>
        <dbReference type="PROSITE-ProRule" id="PRU00146"/>
    </source>
</evidence>
<evidence type="ECO:0000256" key="12">
    <source>
        <dbReference type="SAM" id="MobiDB-lite"/>
    </source>
</evidence>